<dbReference type="AlphaFoldDB" id="A0AAF1KRL5"/>
<feature type="chain" id="PRO_5042128482" evidence="2">
    <location>
        <begin position="20"/>
        <end position="316"/>
    </location>
</feature>
<dbReference type="InterPro" id="IPR005064">
    <property type="entry name" value="BUG"/>
</dbReference>
<evidence type="ECO:0000313" key="4">
    <source>
        <dbReference type="Proteomes" id="UP001196068"/>
    </source>
</evidence>
<dbReference type="PANTHER" id="PTHR42928:SF5">
    <property type="entry name" value="BLR1237 PROTEIN"/>
    <property type="match status" value="1"/>
</dbReference>
<sequence length="316" mass="34113">MKRRTILAGGALLAAPALAQTPRWPDRPVEIVVGFVAGGATDLDARLFARLLEPRIGGSVVVVNRPGAGGEVALGAVARSRPDGHSIATTNMPGFLTVPIERQAQFRMEDFVGIGNLVTDPCAVTVHEQSRFRTLQDLIDAAKAAPDTITFASPGVGTDDHLEMVLIGEATGARFVHVVFQGDPQLRTAILGRQVDAMGLNLGPVTAAPEGMRMLAQAGATRSEFRPDVPTLRELGIPVEMASERGIVVPAATPPAIIQKLREAAADIVRDPEFVRVMRSRFTEPAFEEGVAWFQRLATTRTRYQELWAKTPWSQR</sequence>
<keyword evidence="4" id="KW-1185">Reference proteome</keyword>
<dbReference type="PANTHER" id="PTHR42928">
    <property type="entry name" value="TRICARBOXYLATE-BINDING PROTEIN"/>
    <property type="match status" value="1"/>
</dbReference>
<evidence type="ECO:0000256" key="2">
    <source>
        <dbReference type="SAM" id="SignalP"/>
    </source>
</evidence>
<reference evidence="3" key="2">
    <citation type="journal article" date="2021" name="Syst. Appl. Microbiol.">
        <title>Roseomonas hellenica sp. nov., isolated from roots of wild-growing Alkanna tinctoria.</title>
        <authorList>
            <person name="Rat A."/>
            <person name="Naranjo H.D."/>
            <person name="Lebbe L."/>
            <person name="Cnockaert M."/>
            <person name="Krigas N."/>
            <person name="Grigoriadou K."/>
            <person name="Maloupa E."/>
            <person name="Willems A."/>
        </authorList>
    </citation>
    <scope>NUCLEOTIDE SEQUENCE</scope>
    <source>
        <strain evidence="3">LMG 28251</strain>
    </source>
</reference>
<accession>A0AAF1KRL5</accession>
<evidence type="ECO:0000256" key="1">
    <source>
        <dbReference type="ARBA" id="ARBA00006987"/>
    </source>
</evidence>
<keyword evidence="2" id="KW-0732">Signal</keyword>
<proteinExistence type="inferred from homology"/>
<gene>
    <name evidence="3" type="ORF">GXW79_05295</name>
</gene>
<dbReference type="Pfam" id="PF03401">
    <property type="entry name" value="TctC"/>
    <property type="match status" value="1"/>
</dbReference>
<dbReference type="InterPro" id="IPR042100">
    <property type="entry name" value="Bug_dom1"/>
</dbReference>
<comment type="similarity">
    <text evidence="1">Belongs to the UPF0065 (bug) family.</text>
</comment>
<dbReference type="Gene3D" id="3.40.190.150">
    <property type="entry name" value="Bordetella uptake gene, domain 1"/>
    <property type="match status" value="1"/>
</dbReference>
<name>A0AAF1KRL5_9PROT</name>
<dbReference type="RefSeq" id="WP_211873308.1">
    <property type="nucleotide sequence ID" value="NZ_JAAEDH010000004.1"/>
</dbReference>
<dbReference type="EMBL" id="JAAEDH010000004">
    <property type="protein sequence ID" value="MBR0654492.1"/>
    <property type="molecule type" value="Genomic_DNA"/>
</dbReference>
<reference evidence="3" key="1">
    <citation type="submission" date="2020-01" db="EMBL/GenBank/DDBJ databases">
        <authorList>
            <person name="Rat A."/>
        </authorList>
    </citation>
    <scope>NUCLEOTIDE SEQUENCE</scope>
    <source>
        <strain evidence="3">LMG 28251</strain>
    </source>
</reference>
<protein>
    <submittedName>
        <fullName evidence="3">Tripartite tricarboxylate transporter substrate binding protein</fullName>
    </submittedName>
</protein>
<dbReference type="CDD" id="cd07012">
    <property type="entry name" value="PBP2_Bug_TTT"/>
    <property type="match status" value="1"/>
</dbReference>
<feature type="signal peptide" evidence="2">
    <location>
        <begin position="1"/>
        <end position="19"/>
    </location>
</feature>
<dbReference type="Proteomes" id="UP001196068">
    <property type="component" value="Unassembled WGS sequence"/>
</dbReference>
<dbReference type="Gene3D" id="3.40.190.10">
    <property type="entry name" value="Periplasmic binding protein-like II"/>
    <property type="match status" value="1"/>
</dbReference>
<comment type="caution">
    <text evidence="3">The sequence shown here is derived from an EMBL/GenBank/DDBJ whole genome shotgun (WGS) entry which is preliminary data.</text>
</comment>
<evidence type="ECO:0000313" key="3">
    <source>
        <dbReference type="EMBL" id="MBR0654492.1"/>
    </source>
</evidence>
<dbReference type="SUPFAM" id="SSF53850">
    <property type="entry name" value="Periplasmic binding protein-like II"/>
    <property type="match status" value="1"/>
</dbReference>
<dbReference type="PIRSF" id="PIRSF017082">
    <property type="entry name" value="YflP"/>
    <property type="match status" value="1"/>
</dbReference>
<organism evidence="3 4">
    <name type="scientific">Plastoroseomonas arctica</name>
    <dbReference type="NCBI Taxonomy" id="1509237"/>
    <lineage>
        <taxon>Bacteria</taxon>
        <taxon>Pseudomonadati</taxon>
        <taxon>Pseudomonadota</taxon>
        <taxon>Alphaproteobacteria</taxon>
        <taxon>Acetobacterales</taxon>
        <taxon>Acetobacteraceae</taxon>
        <taxon>Plastoroseomonas</taxon>
    </lineage>
</organism>